<comment type="caution">
    <text evidence="1">The sequence shown here is derived from an EMBL/GenBank/DDBJ whole genome shotgun (WGS) entry which is preliminary data.</text>
</comment>
<proteinExistence type="predicted"/>
<evidence type="ECO:0000313" key="2">
    <source>
        <dbReference type="Proteomes" id="UP001236806"/>
    </source>
</evidence>
<sequence length="117" mass="12410">MVTCSVLRCTNPGSAFIVGSQHLASGYHEAYVCAGHKTLIEAGAPWDMEGPMVLMGRDLAPILENWRIRPSVGSEGFTVTLEIAGQMKPVEVFLMPSEVRTLSGFIEAANNGGGVCA</sequence>
<dbReference type="EMBL" id="JAUSXB010000001">
    <property type="protein sequence ID" value="MDQ0673928.1"/>
    <property type="molecule type" value="Genomic_DNA"/>
</dbReference>
<gene>
    <name evidence="1" type="ORF">QFZ36_001489</name>
</gene>
<reference evidence="1 2" key="1">
    <citation type="submission" date="2023-07" db="EMBL/GenBank/DDBJ databases">
        <title>Comparative genomics of wheat-associated soil bacteria to identify genetic determinants of phenazine resistance.</title>
        <authorList>
            <person name="Mouncey N."/>
        </authorList>
    </citation>
    <scope>NUCLEOTIDE SEQUENCE [LARGE SCALE GENOMIC DNA]</scope>
    <source>
        <strain evidence="1 2">W1I3</strain>
    </source>
</reference>
<accession>A0ABU0PIZ0</accession>
<dbReference type="Proteomes" id="UP001236806">
    <property type="component" value="Unassembled WGS sequence"/>
</dbReference>
<evidence type="ECO:0000313" key="1">
    <source>
        <dbReference type="EMBL" id="MDQ0673928.1"/>
    </source>
</evidence>
<protein>
    <submittedName>
        <fullName evidence="1">Uncharacterized protein</fullName>
    </submittedName>
</protein>
<organism evidence="1 2">
    <name type="scientific">Pseudarthrobacter siccitolerans</name>
    <dbReference type="NCBI Taxonomy" id="861266"/>
    <lineage>
        <taxon>Bacteria</taxon>
        <taxon>Bacillati</taxon>
        <taxon>Actinomycetota</taxon>
        <taxon>Actinomycetes</taxon>
        <taxon>Micrococcales</taxon>
        <taxon>Micrococcaceae</taxon>
        <taxon>Pseudarthrobacter</taxon>
    </lineage>
</organism>
<dbReference type="RefSeq" id="WP_306635147.1">
    <property type="nucleotide sequence ID" value="NZ_JAUSXB010000001.1"/>
</dbReference>
<name>A0ABU0PIZ0_9MICC</name>
<keyword evidence="2" id="KW-1185">Reference proteome</keyword>